<dbReference type="Proteomes" id="UP001157502">
    <property type="component" value="Chromosome 3"/>
</dbReference>
<protein>
    <submittedName>
        <fullName evidence="1">Uncharacterized protein</fullName>
    </submittedName>
</protein>
<evidence type="ECO:0000313" key="2">
    <source>
        <dbReference type="Proteomes" id="UP001157502"/>
    </source>
</evidence>
<name>A0ACC2HFU0_DALPE</name>
<accession>A0ACC2HFU0</accession>
<keyword evidence="2" id="KW-1185">Reference proteome</keyword>
<comment type="caution">
    <text evidence="1">The sequence shown here is derived from an EMBL/GenBank/DDBJ whole genome shotgun (WGS) entry which is preliminary data.</text>
</comment>
<sequence>MHVFSKSTSAALRYMVEKECRPESFLTTSWFLEKMDHWFELMSSRSIVTALSHFKMEEYEKAISFLRDSIHLFQGLKIDPRGSWKPVQTGLLMATTTILEEVEQLFCSQTSDSLIESSNVVAELEREAMSLDSNLPSCHELRKKSCRHTSG</sequence>
<evidence type="ECO:0000313" key="1">
    <source>
        <dbReference type="EMBL" id="KAJ8014363.1"/>
    </source>
</evidence>
<organism evidence="1 2">
    <name type="scientific">Dallia pectoralis</name>
    <name type="common">Alaska blackfish</name>
    <dbReference type="NCBI Taxonomy" id="75939"/>
    <lineage>
        <taxon>Eukaryota</taxon>
        <taxon>Metazoa</taxon>
        <taxon>Chordata</taxon>
        <taxon>Craniata</taxon>
        <taxon>Vertebrata</taxon>
        <taxon>Euteleostomi</taxon>
        <taxon>Actinopterygii</taxon>
        <taxon>Neopterygii</taxon>
        <taxon>Teleostei</taxon>
        <taxon>Protacanthopterygii</taxon>
        <taxon>Esociformes</taxon>
        <taxon>Umbridae</taxon>
        <taxon>Dallia</taxon>
    </lineage>
</organism>
<reference evidence="1" key="1">
    <citation type="submission" date="2021-05" db="EMBL/GenBank/DDBJ databases">
        <authorList>
            <person name="Pan Q."/>
            <person name="Jouanno E."/>
            <person name="Zahm M."/>
            <person name="Klopp C."/>
            <person name="Cabau C."/>
            <person name="Louis A."/>
            <person name="Berthelot C."/>
            <person name="Parey E."/>
            <person name="Roest Crollius H."/>
            <person name="Montfort J."/>
            <person name="Robinson-Rechavi M."/>
            <person name="Bouchez O."/>
            <person name="Lampietro C."/>
            <person name="Lopez Roques C."/>
            <person name="Donnadieu C."/>
            <person name="Postlethwait J."/>
            <person name="Bobe J."/>
            <person name="Dillon D."/>
            <person name="Chandos A."/>
            <person name="von Hippel F."/>
            <person name="Guiguen Y."/>
        </authorList>
    </citation>
    <scope>NUCLEOTIDE SEQUENCE</scope>
    <source>
        <strain evidence="1">YG-Jan2019</strain>
    </source>
</reference>
<proteinExistence type="predicted"/>
<dbReference type="EMBL" id="CM055730">
    <property type="protein sequence ID" value="KAJ8014363.1"/>
    <property type="molecule type" value="Genomic_DNA"/>
</dbReference>
<gene>
    <name evidence="1" type="ORF">DPEC_G00039450</name>
</gene>